<dbReference type="EMBL" id="PYNS01000008">
    <property type="protein sequence ID" value="PSV11042.1"/>
    <property type="molecule type" value="Genomic_DNA"/>
</dbReference>
<proteinExistence type="predicted"/>
<feature type="transmembrane region" description="Helical" evidence="1">
    <location>
        <begin position="31"/>
        <end position="50"/>
    </location>
</feature>
<evidence type="ECO:0000256" key="1">
    <source>
        <dbReference type="SAM" id="Phobius"/>
    </source>
</evidence>
<accession>A0A2T3KVA4</accession>
<reference evidence="2 3" key="1">
    <citation type="submission" date="2018-03" db="EMBL/GenBank/DDBJ databases">
        <title>Whole genome sequencing of Histamine producing bacteria.</title>
        <authorList>
            <person name="Butler K."/>
        </authorList>
    </citation>
    <scope>NUCLEOTIDE SEQUENCE [LARGE SCALE GENOMIC DNA]</scope>
    <source>
        <strain evidence="2 3">Res.4.1</strain>
    </source>
</reference>
<name>A0A2T3KVA4_PHOLD</name>
<dbReference type="Proteomes" id="UP000240530">
    <property type="component" value="Unassembled WGS sequence"/>
</dbReference>
<keyword evidence="1" id="KW-0812">Transmembrane</keyword>
<evidence type="ECO:0000313" key="2">
    <source>
        <dbReference type="EMBL" id="PSV11042.1"/>
    </source>
</evidence>
<dbReference type="RefSeq" id="WP_045064905.1">
    <property type="nucleotide sequence ID" value="NZ_CP131574.1"/>
</dbReference>
<keyword evidence="1" id="KW-1133">Transmembrane helix</keyword>
<dbReference type="AlphaFoldDB" id="A0A2T3KVA4"/>
<sequence length="95" mass="11019">MLFGIEMLLAVVFFIVMVTRNGYLKPTWQQLVTLGLQIASVWCLIHLFISHVYPEFVFAKDVISVFFSAVFVFAALKDRYESDVYRSHHQQTATK</sequence>
<feature type="transmembrane region" description="Helical" evidence="1">
    <location>
        <begin position="6"/>
        <end position="24"/>
    </location>
</feature>
<gene>
    <name evidence="2" type="ORF">C0W93_09915</name>
</gene>
<organism evidence="2 3">
    <name type="scientific">Photobacterium leiognathi subsp. mandapamensis</name>
    <name type="common">Photobacterium mandapamensis</name>
    <dbReference type="NCBI Taxonomy" id="48408"/>
    <lineage>
        <taxon>Bacteria</taxon>
        <taxon>Pseudomonadati</taxon>
        <taxon>Pseudomonadota</taxon>
        <taxon>Gammaproteobacteria</taxon>
        <taxon>Vibrionales</taxon>
        <taxon>Vibrionaceae</taxon>
        <taxon>Photobacterium</taxon>
    </lineage>
</organism>
<keyword evidence="1" id="KW-0472">Membrane</keyword>
<protein>
    <submittedName>
        <fullName evidence="2">Uncharacterized protein</fullName>
    </submittedName>
</protein>
<feature type="transmembrane region" description="Helical" evidence="1">
    <location>
        <begin position="56"/>
        <end position="76"/>
    </location>
</feature>
<comment type="caution">
    <text evidence="2">The sequence shown here is derived from an EMBL/GenBank/DDBJ whole genome shotgun (WGS) entry which is preliminary data.</text>
</comment>
<evidence type="ECO:0000313" key="3">
    <source>
        <dbReference type="Proteomes" id="UP000240530"/>
    </source>
</evidence>